<accession>A0A494XS58</accession>
<evidence type="ECO:0000313" key="1">
    <source>
        <dbReference type="EMBL" id="RKP52501.1"/>
    </source>
</evidence>
<sequence>MNITKEVTPEEKRLLEIGDAVIKQVKQDLHFGSSNQQESYNAYGPEAKLRTRFARQHNAHPQKEGRHPRRMALAAVVAGAGNCGEMAACAYVRCRESIGPQYQVLWVSARNADHSFCLLGKLSWFQGHFIVVDPWPTQAQAVLYEDHFMYTLGKLPEVLKRNNGKGANIFNKYAQEQLALERQLEEFLQSAKRTHIPFRGYNQQYVTREPGTITYRQSGVQRCY</sequence>
<organism evidence="1 2">
    <name type="scientific">Trinickia fusca</name>
    <dbReference type="NCBI Taxonomy" id="2419777"/>
    <lineage>
        <taxon>Bacteria</taxon>
        <taxon>Pseudomonadati</taxon>
        <taxon>Pseudomonadota</taxon>
        <taxon>Betaproteobacteria</taxon>
        <taxon>Burkholderiales</taxon>
        <taxon>Burkholderiaceae</taxon>
        <taxon>Trinickia</taxon>
    </lineage>
</organism>
<dbReference type="Proteomes" id="UP000280434">
    <property type="component" value="Unassembled WGS sequence"/>
</dbReference>
<evidence type="ECO:0000313" key="2">
    <source>
        <dbReference type="Proteomes" id="UP000280434"/>
    </source>
</evidence>
<gene>
    <name evidence="1" type="ORF">D7S89_03040</name>
</gene>
<comment type="caution">
    <text evidence="1">The sequence shown here is derived from an EMBL/GenBank/DDBJ whole genome shotgun (WGS) entry which is preliminary data.</text>
</comment>
<dbReference type="RefSeq" id="WP_121275450.1">
    <property type="nucleotide sequence ID" value="NZ_RBZV01000001.1"/>
</dbReference>
<dbReference type="AlphaFoldDB" id="A0A494XS58"/>
<protein>
    <submittedName>
        <fullName evidence="1">Uncharacterized protein</fullName>
    </submittedName>
</protein>
<proteinExistence type="predicted"/>
<dbReference type="OrthoDB" id="9153660at2"/>
<keyword evidence="2" id="KW-1185">Reference proteome</keyword>
<name>A0A494XS58_9BURK</name>
<dbReference type="EMBL" id="RBZV01000001">
    <property type="protein sequence ID" value="RKP52501.1"/>
    <property type="molecule type" value="Genomic_DNA"/>
</dbReference>
<reference evidence="1 2" key="1">
    <citation type="submission" date="2018-10" db="EMBL/GenBank/DDBJ databases">
        <title>Paraburkholderia sp. 7MK8-2, isolated from soil.</title>
        <authorList>
            <person name="Gao Z.-H."/>
            <person name="Qiu L.-H."/>
        </authorList>
    </citation>
    <scope>NUCLEOTIDE SEQUENCE [LARGE SCALE GENOMIC DNA]</scope>
    <source>
        <strain evidence="1 2">7MK8-2</strain>
    </source>
</reference>